<evidence type="ECO:0000313" key="3">
    <source>
        <dbReference type="EMBL" id="OGD64062.1"/>
    </source>
</evidence>
<dbReference type="SMART" id="SM00028">
    <property type="entry name" value="TPR"/>
    <property type="match status" value="3"/>
</dbReference>
<name>A0A1F5E9J3_9BACT</name>
<feature type="repeat" description="TPR" evidence="1">
    <location>
        <begin position="519"/>
        <end position="552"/>
    </location>
</feature>
<evidence type="ECO:0000313" key="4">
    <source>
        <dbReference type="Proteomes" id="UP000178583"/>
    </source>
</evidence>
<keyword evidence="1" id="KW-0802">TPR repeat</keyword>
<organism evidence="3 4">
    <name type="scientific">Candidatus Berkelbacteria bacterium RIFOXYA2_FULL_43_10</name>
    <dbReference type="NCBI Taxonomy" id="1797472"/>
    <lineage>
        <taxon>Bacteria</taxon>
        <taxon>Candidatus Berkelbacteria</taxon>
    </lineage>
</organism>
<dbReference type="PROSITE" id="PS50293">
    <property type="entry name" value="TPR_REGION"/>
    <property type="match status" value="1"/>
</dbReference>
<feature type="transmembrane region" description="Helical" evidence="2">
    <location>
        <begin position="408"/>
        <end position="428"/>
    </location>
</feature>
<dbReference type="AlphaFoldDB" id="A0A1F5E9J3"/>
<dbReference type="PANTHER" id="PTHR44809">
    <property type="match status" value="1"/>
</dbReference>
<dbReference type="InterPro" id="IPR052943">
    <property type="entry name" value="TMTC_O-mannosyl-trnsfr"/>
</dbReference>
<dbReference type="SUPFAM" id="SSF48452">
    <property type="entry name" value="TPR-like"/>
    <property type="match status" value="1"/>
</dbReference>
<reference evidence="3 4" key="1">
    <citation type="journal article" date="2016" name="Nat. Commun.">
        <title>Thousands of microbial genomes shed light on interconnected biogeochemical processes in an aquifer system.</title>
        <authorList>
            <person name="Anantharaman K."/>
            <person name="Brown C.T."/>
            <person name="Hug L.A."/>
            <person name="Sharon I."/>
            <person name="Castelle C.J."/>
            <person name="Probst A.J."/>
            <person name="Thomas B.C."/>
            <person name="Singh A."/>
            <person name="Wilkins M.J."/>
            <person name="Karaoz U."/>
            <person name="Brodie E.L."/>
            <person name="Williams K.H."/>
            <person name="Hubbard S.S."/>
            <person name="Banfield J.F."/>
        </authorList>
    </citation>
    <scope>NUCLEOTIDE SEQUENCE [LARGE SCALE GENOMIC DNA]</scope>
</reference>
<keyword evidence="2" id="KW-1133">Transmembrane helix</keyword>
<dbReference type="STRING" id="1797472.A2215_00190"/>
<evidence type="ECO:0000256" key="2">
    <source>
        <dbReference type="SAM" id="Phobius"/>
    </source>
</evidence>
<keyword evidence="2" id="KW-0812">Transmembrane</keyword>
<feature type="transmembrane region" description="Helical" evidence="2">
    <location>
        <begin position="288"/>
        <end position="309"/>
    </location>
</feature>
<feature type="transmembrane region" description="Helical" evidence="2">
    <location>
        <begin position="259"/>
        <end position="276"/>
    </location>
</feature>
<dbReference type="EMBL" id="MEZY01000025">
    <property type="protein sequence ID" value="OGD64062.1"/>
    <property type="molecule type" value="Genomic_DNA"/>
</dbReference>
<feature type="transmembrane region" description="Helical" evidence="2">
    <location>
        <begin position="99"/>
        <end position="118"/>
    </location>
</feature>
<dbReference type="Pfam" id="PF13181">
    <property type="entry name" value="TPR_8"/>
    <property type="match status" value="1"/>
</dbReference>
<dbReference type="PROSITE" id="PS50005">
    <property type="entry name" value="TPR"/>
    <property type="match status" value="3"/>
</dbReference>
<sequence>MSPENTTWLKSVFLKSWRPYAWIAVLGFLLYLKTLFFDFTYLDDNVLILDNINFLKDFANIGLIFKQEVFHILHSSATYYRPILTLSFMLDAHLGGDKASIYHLTNIILHLVASSLVFTTLLKLKYKRSLSFLAAVLFTLHPILSQAVAWIPGRNDSLLAIFALASFIFFINVNEGGSVIARSEATKQSDRSPRFARDDIEDAGGQSRDNLNCNIINSVLCALFFALAIFTKETALILPLVFLLYYFLIAESRAKAKEFSLLAITSGIAFALWYWGRSIALSGASGGLGFLATIKFFYLNSYAILLYIGKIFYPFNLSVLPILEDSNKLFGIAGIITLILLIIFTKKRRWKWIVFGAIWFLIFLIPTFIRPNTSVAPDFIEHRAYLPLLGFMIVLLETDLFKKLNLKTLWQLYTTLAVILIFAGVNFIHLDNFKDRLSFWLNAATNSPHSPLAHRNLGVMYYFSGYFDQAEIEYYKSLELNPYETMAHNNLGVLYGEEGRAEEAIEQYEAELKFNPDYDNALFNLGVLKYRAGEKAEAEKLWLKTINSNPDYAAAYQNLSVYHYESGSSEQANYFQNKFLELSGMK</sequence>
<feature type="transmembrane region" description="Helical" evidence="2">
    <location>
        <begin position="130"/>
        <end position="151"/>
    </location>
</feature>
<feature type="repeat" description="TPR" evidence="1">
    <location>
        <begin position="485"/>
        <end position="518"/>
    </location>
</feature>
<gene>
    <name evidence="3" type="ORF">A2215_00190</name>
</gene>
<feature type="transmembrane region" description="Helical" evidence="2">
    <location>
        <begin position="20"/>
        <end position="42"/>
    </location>
</feature>
<dbReference type="Pfam" id="PF13414">
    <property type="entry name" value="TPR_11"/>
    <property type="match status" value="1"/>
</dbReference>
<feature type="transmembrane region" description="Helical" evidence="2">
    <location>
        <begin position="352"/>
        <end position="369"/>
    </location>
</feature>
<dbReference type="PANTHER" id="PTHR44809:SF1">
    <property type="entry name" value="PROTEIN O-MANNOSYL-TRANSFERASE TMTC1"/>
    <property type="match status" value="1"/>
</dbReference>
<dbReference type="InterPro" id="IPR011990">
    <property type="entry name" value="TPR-like_helical_dom_sf"/>
</dbReference>
<feature type="transmembrane region" description="Helical" evidence="2">
    <location>
        <begin position="215"/>
        <end position="247"/>
    </location>
</feature>
<accession>A0A1F5E9J3</accession>
<feature type="transmembrane region" description="Helical" evidence="2">
    <location>
        <begin position="329"/>
        <end position="345"/>
    </location>
</feature>
<keyword evidence="2" id="KW-0472">Membrane</keyword>
<dbReference type="Proteomes" id="UP000178583">
    <property type="component" value="Unassembled WGS sequence"/>
</dbReference>
<comment type="caution">
    <text evidence="3">The sequence shown here is derived from an EMBL/GenBank/DDBJ whole genome shotgun (WGS) entry which is preliminary data.</text>
</comment>
<proteinExistence type="predicted"/>
<feature type="repeat" description="TPR" evidence="1">
    <location>
        <begin position="451"/>
        <end position="484"/>
    </location>
</feature>
<dbReference type="InterPro" id="IPR019734">
    <property type="entry name" value="TPR_rpt"/>
</dbReference>
<feature type="transmembrane region" description="Helical" evidence="2">
    <location>
        <begin position="157"/>
        <end position="173"/>
    </location>
</feature>
<evidence type="ECO:0000256" key="1">
    <source>
        <dbReference type="PROSITE-ProRule" id="PRU00339"/>
    </source>
</evidence>
<dbReference type="Gene3D" id="1.25.40.10">
    <property type="entry name" value="Tetratricopeptide repeat domain"/>
    <property type="match status" value="1"/>
</dbReference>
<protein>
    <submittedName>
        <fullName evidence="3">Uncharacterized protein</fullName>
    </submittedName>
</protein>